<evidence type="ECO:0000256" key="1">
    <source>
        <dbReference type="SAM" id="Phobius"/>
    </source>
</evidence>
<feature type="transmembrane region" description="Helical" evidence="1">
    <location>
        <begin position="271"/>
        <end position="289"/>
    </location>
</feature>
<keyword evidence="1" id="KW-0472">Membrane</keyword>
<gene>
    <name evidence="2" type="ORF">FGK64_09435</name>
</gene>
<feature type="transmembrane region" description="Helical" evidence="1">
    <location>
        <begin position="58"/>
        <end position="80"/>
    </location>
</feature>
<keyword evidence="3" id="KW-1185">Reference proteome</keyword>
<evidence type="ECO:0000313" key="2">
    <source>
        <dbReference type="EMBL" id="TMV13003.1"/>
    </source>
</evidence>
<protein>
    <submittedName>
        <fullName evidence="2">Uncharacterized protein</fullName>
    </submittedName>
</protein>
<evidence type="ECO:0000313" key="3">
    <source>
        <dbReference type="Proteomes" id="UP001191082"/>
    </source>
</evidence>
<feature type="transmembrane region" description="Helical" evidence="1">
    <location>
        <begin position="234"/>
        <end position="256"/>
    </location>
</feature>
<sequence length="317" mass="33595">MDTQHLNRNAGRGLPFRVSLEAVNKAVGLVALGLPFALLTVSAAGGTCRGIDSISHYYYTRLGGDLLVGSLFLIGTLLAFFYKAPGPVDGYLGHTRRDMIAVRIAGLCAFGVALVPAASSGCEEFAGAVTRLFLSGASGATALDMSALRDTLGSSDAALIAELATALEATNTGFDFWGTLGVSSTLITKIHYLSALGMFAVLAYYALVVFPRPQSVSALRGAGCTGRKLWRNRLYRTCGGLIVLAILALGYFSFFIQKSCADGCTWNRLNLTFWFEALALVAFGVSWSVKGRVFSTLRDRAEPNAIAEMSASDARGV</sequence>
<dbReference type="Proteomes" id="UP001191082">
    <property type="component" value="Unassembled WGS sequence"/>
</dbReference>
<keyword evidence="1" id="KW-0812">Transmembrane</keyword>
<keyword evidence="1" id="KW-1133">Transmembrane helix</keyword>
<proteinExistence type="predicted"/>
<reference evidence="2 3" key="1">
    <citation type="submission" date="2019-05" db="EMBL/GenBank/DDBJ databases">
        <title>Marivita sp. nov. isolated from sea sediment.</title>
        <authorList>
            <person name="Kim W."/>
        </authorList>
    </citation>
    <scope>NUCLEOTIDE SEQUENCE [LARGE SCALE GENOMIC DNA]</scope>
    <source>
        <strain evidence="2 3">CAU 1492</strain>
    </source>
</reference>
<comment type="caution">
    <text evidence="2">The sequence shown here is derived from an EMBL/GenBank/DDBJ whole genome shotgun (WGS) entry which is preliminary data.</text>
</comment>
<dbReference type="RefSeq" id="WP_138863559.1">
    <property type="nucleotide sequence ID" value="NZ_VCPC01000002.1"/>
</dbReference>
<dbReference type="EMBL" id="VCPC01000002">
    <property type="protein sequence ID" value="TMV13003.1"/>
    <property type="molecule type" value="Genomic_DNA"/>
</dbReference>
<feature type="transmembrane region" description="Helical" evidence="1">
    <location>
        <begin position="190"/>
        <end position="210"/>
    </location>
</feature>
<feature type="transmembrane region" description="Helical" evidence="1">
    <location>
        <begin position="26"/>
        <end position="46"/>
    </location>
</feature>
<accession>A0ABY2X9F8</accession>
<name>A0ABY2X9F8_9RHOB</name>
<organism evidence="2 3">
    <name type="scientific">Arenibacterium halophilum</name>
    <dbReference type="NCBI Taxonomy" id="2583821"/>
    <lineage>
        <taxon>Bacteria</taxon>
        <taxon>Pseudomonadati</taxon>
        <taxon>Pseudomonadota</taxon>
        <taxon>Alphaproteobacteria</taxon>
        <taxon>Rhodobacterales</taxon>
        <taxon>Paracoccaceae</taxon>
        <taxon>Arenibacterium</taxon>
    </lineage>
</organism>
<feature type="transmembrane region" description="Helical" evidence="1">
    <location>
        <begin position="100"/>
        <end position="118"/>
    </location>
</feature>